<feature type="region of interest" description="Disordered" evidence="2">
    <location>
        <begin position="262"/>
        <end position="284"/>
    </location>
</feature>
<name>A0A1X7TPS1_AMPQE</name>
<proteinExistence type="predicted"/>
<dbReference type="InParanoid" id="A0A1X7TPS1"/>
<dbReference type="EnsemblMetazoa" id="Aqu2.1.16933_001">
    <property type="protein sequence ID" value="Aqu2.1.16933_001"/>
    <property type="gene ID" value="Aqu2.1.16933"/>
</dbReference>
<feature type="coiled-coil region" evidence="1">
    <location>
        <begin position="109"/>
        <end position="243"/>
    </location>
</feature>
<protein>
    <recommendedName>
        <fullName evidence="4">Hyaluronan-mediated motility receptor C-terminal domain-containing protein</fullName>
    </recommendedName>
</protein>
<sequence length="284" mass="33570">EIQQLKDHQTEKEQLLEQVRSITDDDDIFGFFDTQTERLMGLESDKNQLNLIINELQEIIDNNNEKIREQEVELSYYSELKRDHELLKTQQLSLEYKLETYQTEHINSEGELLKRLESLKEDNEILQERINALTMENDTISTRLEETTLELTSCKGRLSLSEEQLNRLQEQEELTFKEKEELRSSLEILQEEKSKLQQEYQEIVKENASLSGHRNLRQRIQFHADLKEKYHKLLEDHRVLEEKFQSNSAAVAQALLMSKDQPVPSQQRVTRSKLKGKENISKIV</sequence>
<evidence type="ECO:0000256" key="1">
    <source>
        <dbReference type="SAM" id="Coils"/>
    </source>
</evidence>
<accession>A0A1X7TPS1</accession>
<evidence type="ECO:0000256" key="2">
    <source>
        <dbReference type="SAM" id="MobiDB-lite"/>
    </source>
</evidence>
<evidence type="ECO:0000313" key="3">
    <source>
        <dbReference type="EnsemblMetazoa" id="Aqu2.1.16933_001"/>
    </source>
</evidence>
<reference evidence="3" key="1">
    <citation type="submission" date="2017-05" db="UniProtKB">
        <authorList>
            <consortium name="EnsemblMetazoa"/>
        </authorList>
    </citation>
    <scope>IDENTIFICATION</scope>
</reference>
<keyword evidence="1" id="KW-0175">Coiled coil</keyword>
<feature type="coiled-coil region" evidence="1">
    <location>
        <begin position="5"/>
        <end position="73"/>
    </location>
</feature>
<dbReference type="AlphaFoldDB" id="A0A1X7TPS1"/>
<organism evidence="3">
    <name type="scientific">Amphimedon queenslandica</name>
    <name type="common">Sponge</name>
    <dbReference type="NCBI Taxonomy" id="400682"/>
    <lineage>
        <taxon>Eukaryota</taxon>
        <taxon>Metazoa</taxon>
        <taxon>Porifera</taxon>
        <taxon>Demospongiae</taxon>
        <taxon>Heteroscleromorpha</taxon>
        <taxon>Haplosclerida</taxon>
        <taxon>Niphatidae</taxon>
        <taxon>Amphimedon</taxon>
    </lineage>
</organism>
<evidence type="ECO:0008006" key="4">
    <source>
        <dbReference type="Google" id="ProtNLM"/>
    </source>
</evidence>
<feature type="compositionally biased region" description="Basic and acidic residues" evidence="2">
    <location>
        <begin position="275"/>
        <end position="284"/>
    </location>
</feature>
<dbReference type="OrthoDB" id="3176171at2759"/>